<evidence type="ECO:0000259" key="2">
    <source>
        <dbReference type="SMART" id="SM00822"/>
    </source>
</evidence>
<evidence type="ECO:0000256" key="1">
    <source>
        <dbReference type="ARBA" id="ARBA00006484"/>
    </source>
</evidence>
<dbReference type="SUPFAM" id="SSF51735">
    <property type="entry name" value="NAD(P)-binding Rossmann-fold domains"/>
    <property type="match status" value="1"/>
</dbReference>
<dbReference type="SMART" id="SM00822">
    <property type="entry name" value="PKS_KR"/>
    <property type="match status" value="1"/>
</dbReference>
<dbReference type="Pfam" id="PF13561">
    <property type="entry name" value="adh_short_C2"/>
    <property type="match status" value="1"/>
</dbReference>
<dbReference type="FunFam" id="3.40.50.720:FF:000084">
    <property type="entry name" value="Short-chain dehydrogenase reductase"/>
    <property type="match status" value="1"/>
</dbReference>
<protein>
    <submittedName>
        <fullName evidence="3">2-deoxy-D-gluconate 3-dehydrogenase</fullName>
    </submittedName>
</protein>
<dbReference type="PROSITE" id="PS00061">
    <property type="entry name" value="ADH_SHORT"/>
    <property type="match status" value="1"/>
</dbReference>
<dbReference type="RefSeq" id="WP_073035954.1">
    <property type="nucleotide sequence ID" value="NZ_BMLR01000012.1"/>
</dbReference>
<dbReference type="CDD" id="cd05233">
    <property type="entry name" value="SDR_c"/>
    <property type="match status" value="1"/>
</dbReference>
<organism evidence="3 4">
    <name type="scientific">Roseovarius pacificus</name>
    <dbReference type="NCBI Taxonomy" id="337701"/>
    <lineage>
        <taxon>Bacteria</taxon>
        <taxon>Pseudomonadati</taxon>
        <taxon>Pseudomonadota</taxon>
        <taxon>Alphaproteobacteria</taxon>
        <taxon>Rhodobacterales</taxon>
        <taxon>Roseobacteraceae</taxon>
        <taxon>Roseovarius</taxon>
    </lineage>
</organism>
<sequence length="254" mass="26647">MSDLFDLTGRCVVITGGTSGIGLSAAQAFLEAGARVTISGRSKDRGEAALGHLADKEDVWFCAADASDEADVEKLAETAKAHMGGVDTIVCAAGINRRGAPQDLSLEDWDAVMDANLRGTFVTARAFYPQLCQSGDGRIVTIGSMLSVLANDMTAPYAAAKGGVVQLTRSLAAAWAKDGIRANCVLPGWVDTALTRQARLDMPDLDARVRDRTPVGRWADPQDIAGTILFLSTAASRFVTGTAIPVDGGFVMRA</sequence>
<comment type="similarity">
    <text evidence="1">Belongs to the short-chain dehydrogenases/reductases (SDR) family.</text>
</comment>
<dbReference type="EMBL" id="FRBR01000011">
    <property type="protein sequence ID" value="SHM19453.1"/>
    <property type="molecule type" value="Genomic_DNA"/>
</dbReference>
<accession>A0A1M7GT22</accession>
<dbReference type="PRINTS" id="PR00080">
    <property type="entry name" value="SDRFAMILY"/>
</dbReference>
<dbReference type="InterPro" id="IPR057326">
    <property type="entry name" value="KR_dom"/>
</dbReference>
<dbReference type="PANTHER" id="PTHR42760">
    <property type="entry name" value="SHORT-CHAIN DEHYDROGENASES/REDUCTASES FAMILY MEMBER"/>
    <property type="match status" value="1"/>
</dbReference>
<dbReference type="InterPro" id="IPR020904">
    <property type="entry name" value="Sc_DH/Rdtase_CS"/>
</dbReference>
<feature type="domain" description="Ketoreductase" evidence="2">
    <location>
        <begin position="10"/>
        <end position="178"/>
    </location>
</feature>
<name>A0A1M7GT22_9RHOB</name>
<dbReference type="InterPro" id="IPR002347">
    <property type="entry name" value="SDR_fam"/>
</dbReference>
<dbReference type="InterPro" id="IPR036291">
    <property type="entry name" value="NAD(P)-bd_dom_sf"/>
</dbReference>
<dbReference type="OrthoDB" id="198783at2"/>
<dbReference type="GO" id="GO:0016616">
    <property type="term" value="F:oxidoreductase activity, acting on the CH-OH group of donors, NAD or NADP as acceptor"/>
    <property type="evidence" value="ECO:0007669"/>
    <property type="project" value="TreeGrafter"/>
</dbReference>
<dbReference type="PRINTS" id="PR00081">
    <property type="entry name" value="GDHRDH"/>
</dbReference>
<gene>
    <name evidence="3" type="ORF">SAMN05444398_11176</name>
</gene>
<dbReference type="Gene3D" id="3.40.50.720">
    <property type="entry name" value="NAD(P)-binding Rossmann-like Domain"/>
    <property type="match status" value="1"/>
</dbReference>
<evidence type="ECO:0000313" key="4">
    <source>
        <dbReference type="Proteomes" id="UP000183974"/>
    </source>
</evidence>
<dbReference type="STRING" id="337701.SAMN05444398_11176"/>
<dbReference type="AlphaFoldDB" id="A0A1M7GT22"/>
<dbReference type="Proteomes" id="UP000183974">
    <property type="component" value="Unassembled WGS sequence"/>
</dbReference>
<proteinExistence type="inferred from homology"/>
<reference evidence="3 4" key="1">
    <citation type="submission" date="2016-11" db="EMBL/GenBank/DDBJ databases">
        <authorList>
            <person name="Jaros S."/>
            <person name="Januszkiewicz K."/>
            <person name="Wedrychowicz H."/>
        </authorList>
    </citation>
    <scope>NUCLEOTIDE SEQUENCE [LARGE SCALE GENOMIC DNA]</scope>
    <source>
        <strain evidence="3 4">DSM 29589</strain>
    </source>
</reference>
<evidence type="ECO:0000313" key="3">
    <source>
        <dbReference type="EMBL" id="SHM19453.1"/>
    </source>
</evidence>
<keyword evidence="4" id="KW-1185">Reference proteome</keyword>